<dbReference type="Proteomes" id="UP000412028">
    <property type="component" value="Unassembled WGS sequence"/>
</dbReference>
<comment type="caution">
    <text evidence="1">The sequence shown here is derived from an EMBL/GenBank/DDBJ whole genome shotgun (WGS) entry which is preliminary data.</text>
</comment>
<protein>
    <recommendedName>
        <fullName evidence="3">XRE family transcriptional regulator</fullName>
    </recommendedName>
</protein>
<dbReference type="AlphaFoldDB" id="A0A5M9ZV92"/>
<name>A0A5M9ZV92_9BIFI</name>
<accession>A0A5M9ZV92</accession>
<sequence>MKTPAHTAAASAVRSLRVRAMLNEVPKTQIARAVGVNRMTVAKHLKGEDMSLKMFISTAQAIRADPVQILADAIESTQKQEEAPGATDASE</sequence>
<dbReference type="EMBL" id="RZUI01000002">
    <property type="protein sequence ID" value="KAA8831438.1"/>
    <property type="molecule type" value="Genomic_DNA"/>
</dbReference>
<evidence type="ECO:0000313" key="2">
    <source>
        <dbReference type="Proteomes" id="UP000412028"/>
    </source>
</evidence>
<reference evidence="1 2" key="1">
    <citation type="journal article" date="2019" name="Syst. Appl. Microbiol.">
        <title>Characterization of Bifidobacterium species in feaces of the Egyptian fruit bat: Description of B. vespertilionis sp. nov. and B. rousetti sp. nov.</title>
        <authorList>
            <person name="Modesto M."/>
            <person name="Satti M."/>
            <person name="Watanabe K."/>
            <person name="Puglisi E."/>
            <person name="Morelli L."/>
            <person name="Huang C.-H."/>
            <person name="Liou J.-S."/>
            <person name="Miyashita M."/>
            <person name="Tamura T."/>
            <person name="Saito S."/>
            <person name="Mori K."/>
            <person name="Huang L."/>
            <person name="Sciavilla P."/>
            <person name="Sandri C."/>
            <person name="Spiezio C."/>
            <person name="Vitali F."/>
            <person name="Cavalieri D."/>
            <person name="Perpetuini G."/>
            <person name="Tofalo R."/>
            <person name="Bonetti A."/>
            <person name="Arita M."/>
            <person name="Mattarelli P."/>
        </authorList>
    </citation>
    <scope>NUCLEOTIDE SEQUENCE [LARGE SCALE GENOMIC DNA]</scope>
    <source>
        <strain evidence="1 2">RST7</strain>
    </source>
</reference>
<gene>
    <name evidence="1" type="ORF">EMO89_01495</name>
</gene>
<evidence type="ECO:0000313" key="1">
    <source>
        <dbReference type="EMBL" id="KAA8831438.1"/>
    </source>
</evidence>
<evidence type="ECO:0008006" key="3">
    <source>
        <dbReference type="Google" id="ProtNLM"/>
    </source>
</evidence>
<proteinExistence type="predicted"/>
<organism evidence="1 2">
    <name type="scientific">Bifidobacterium tissieri</name>
    <dbReference type="NCBI Taxonomy" id="1630162"/>
    <lineage>
        <taxon>Bacteria</taxon>
        <taxon>Bacillati</taxon>
        <taxon>Actinomycetota</taxon>
        <taxon>Actinomycetes</taxon>
        <taxon>Bifidobacteriales</taxon>
        <taxon>Bifidobacteriaceae</taxon>
        <taxon>Bifidobacterium</taxon>
    </lineage>
</organism>